<accession>A0AA88ASA9</accession>
<evidence type="ECO:0008006" key="4">
    <source>
        <dbReference type="Google" id="ProtNLM"/>
    </source>
</evidence>
<keyword evidence="3" id="KW-1185">Reference proteome</keyword>
<gene>
    <name evidence="2" type="ORF">TIFTF001_018868</name>
</gene>
<evidence type="ECO:0000313" key="3">
    <source>
        <dbReference type="Proteomes" id="UP001187192"/>
    </source>
</evidence>
<protein>
    <recommendedName>
        <fullName evidence="4">Mediator-associated protein 2</fullName>
    </recommendedName>
</protein>
<name>A0AA88ASA9_FICCA</name>
<feature type="compositionally biased region" description="Basic and acidic residues" evidence="1">
    <location>
        <begin position="230"/>
        <end position="239"/>
    </location>
</feature>
<feature type="compositionally biased region" description="Polar residues" evidence="1">
    <location>
        <begin position="240"/>
        <end position="258"/>
    </location>
</feature>
<feature type="compositionally biased region" description="Low complexity" evidence="1">
    <location>
        <begin position="190"/>
        <end position="207"/>
    </location>
</feature>
<dbReference type="PANTHER" id="PTHR36407:SF1">
    <property type="entry name" value="MEDIATOR-ASSOCIATED PROTEIN 2"/>
    <property type="match status" value="1"/>
</dbReference>
<dbReference type="InterPro" id="IPR038823">
    <property type="entry name" value="MED2_plant"/>
</dbReference>
<feature type="compositionally biased region" description="Basic residues" evidence="1">
    <location>
        <begin position="264"/>
        <end position="273"/>
    </location>
</feature>
<feature type="compositionally biased region" description="Low complexity" evidence="1">
    <location>
        <begin position="171"/>
        <end position="180"/>
    </location>
</feature>
<reference evidence="2" key="1">
    <citation type="submission" date="2023-07" db="EMBL/GenBank/DDBJ databases">
        <title>draft genome sequence of fig (Ficus carica).</title>
        <authorList>
            <person name="Takahashi T."/>
            <person name="Nishimura K."/>
        </authorList>
    </citation>
    <scope>NUCLEOTIDE SEQUENCE</scope>
</reference>
<proteinExistence type="predicted"/>
<feature type="region of interest" description="Disordered" evidence="1">
    <location>
        <begin position="171"/>
        <end position="273"/>
    </location>
</feature>
<dbReference type="AlphaFoldDB" id="A0AA88ASA9"/>
<dbReference type="EMBL" id="BTGU01000031">
    <property type="protein sequence ID" value="GMN49696.1"/>
    <property type="molecule type" value="Genomic_DNA"/>
</dbReference>
<organism evidence="2 3">
    <name type="scientific">Ficus carica</name>
    <name type="common">Common fig</name>
    <dbReference type="NCBI Taxonomy" id="3494"/>
    <lineage>
        <taxon>Eukaryota</taxon>
        <taxon>Viridiplantae</taxon>
        <taxon>Streptophyta</taxon>
        <taxon>Embryophyta</taxon>
        <taxon>Tracheophyta</taxon>
        <taxon>Spermatophyta</taxon>
        <taxon>Magnoliopsida</taxon>
        <taxon>eudicotyledons</taxon>
        <taxon>Gunneridae</taxon>
        <taxon>Pentapetalae</taxon>
        <taxon>rosids</taxon>
        <taxon>fabids</taxon>
        <taxon>Rosales</taxon>
        <taxon>Moraceae</taxon>
        <taxon>Ficeae</taxon>
        <taxon>Ficus</taxon>
    </lineage>
</organism>
<dbReference type="PANTHER" id="PTHR36407">
    <property type="entry name" value="MEDIATOR-ASSOCIATED PROTEIN 2"/>
    <property type="match status" value="1"/>
</dbReference>
<evidence type="ECO:0000256" key="1">
    <source>
        <dbReference type="SAM" id="MobiDB-lite"/>
    </source>
</evidence>
<sequence>MSKRGCLLVQPDDCQLELSERMAAGIEEPYMPPPEFQEDAKDPLLDLSLNDSTELWLIQWPKNQNPDFDGQEITLKLHHDGDIGSFKGSSGNYAYSAITHQGHALILSLSSKEYDVVSFAAQEPNATVFVSSASGSKIAGKISRRVSLVHYSEPHELEQLNSGNLKLMYQKSSSTTMTKSSRQHGSPVQSSWRRNSRSASGRAASSHSSRRKSSLSDVGEPSEAPSQRLVPEEPSRSNDHSTQNSGQGHSAVTSSGSHEQSHQGKSKKKKTAN</sequence>
<evidence type="ECO:0000313" key="2">
    <source>
        <dbReference type="EMBL" id="GMN49696.1"/>
    </source>
</evidence>
<comment type="caution">
    <text evidence="2">The sequence shown here is derived from an EMBL/GenBank/DDBJ whole genome shotgun (WGS) entry which is preliminary data.</text>
</comment>
<dbReference type="Proteomes" id="UP001187192">
    <property type="component" value="Unassembled WGS sequence"/>
</dbReference>